<evidence type="ECO:0000256" key="1">
    <source>
        <dbReference type="ARBA" id="ARBA00022801"/>
    </source>
</evidence>
<feature type="chain" id="PRO_5015126403" evidence="2">
    <location>
        <begin position="28"/>
        <end position="582"/>
    </location>
</feature>
<protein>
    <submittedName>
        <fullName evidence="4">CubicO group peptidase (Beta-lactamase class C family)</fullName>
    </submittedName>
</protein>
<accession>A0A2P8DJY3</accession>
<dbReference type="SUPFAM" id="SSF56601">
    <property type="entry name" value="beta-lactamase/transpeptidase-like"/>
    <property type="match status" value="1"/>
</dbReference>
<reference evidence="4 5" key="1">
    <citation type="submission" date="2018-03" db="EMBL/GenBank/DDBJ databases">
        <title>Genomic Encyclopedia of Archaeal and Bacterial Type Strains, Phase II (KMG-II): from individual species to whole genera.</title>
        <authorList>
            <person name="Goeker M."/>
        </authorList>
    </citation>
    <scope>NUCLEOTIDE SEQUENCE [LARGE SCALE GENOMIC DNA]</scope>
    <source>
        <strain evidence="4 5">DSM 45211</strain>
    </source>
</reference>
<dbReference type="PANTHER" id="PTHR43283">
    <property type="entry name" value="BETA-LACTAMASE-RELATED"/>
    <property type="match status" value="1"/>
</dbReference>
<evidence type="ECO:0000313" key="5">
    <source>
        <dbReference type="Proteomes" id="UP000243528"/>
    </source>
</evidence>
<keyword evidence="5" id="KW-1185">Reference proteome</keyword>
<name>A0A2P8DJY3_9ACTN</name>
<dbReference type="Gene3D" id="2.60.120.260">
    <property type="entry name" value="Galactose-binding domain-like"/>
    <property type="match status" value="1"/>
</dbReference>
<evidence type="ECO:0000256" key="2">
    <source>
        <dbReference type="SAM" id="SignalP"/>
    </source>
</evidence>
<proteinExistence type="predicted"/>
<dbReference type="Pfam" id="PF20773">
    <property type="entry name" value="InhA-like_MAM"/>
    <property type="match status" value="1"/>
</dbReference>
<dbReference type="Proteomes" id="UP000243528">
    <property type="component" value="Unassembled WGS sequence"/>
</dbReference>
<dbReference type="InterPro" id="IPR050789">
    <property type="entry name" value="Diverse_Enzym_Activities"/>
</dbReference>
<dbReference type="InterPro" id="IPR001466">
    <property type="entry name" value="Beta-lactam-related"/>
</dbReference>
<dbReference type="PANTHER" id="PTHR43283:SF11">
    <property type="entry name" value="BETA-LACTAMASE-RELATED DOMAIN-CONTAINING PROTEIN"/>
    <property type="match status" value="1"/>
</dbReference>
<dbReference type="EMBL" id="PYGE01000022">
    <property type="protein sequence ID" value="PSK97535.1"/>
    <property type="molecule type" value="Genomic_DNA"/>
</dbReference>
<dbReference type="Gene3D" id="3.40.710.10">
    <property type="entry name" value="DD-peptidase/beta-lactamase superfamily"/>
    <property type="match status" value="1"/>
</dbReference>
<sequence>MSARAARTAAVAVCATALSGTLLTATAGEHPAARFDRPADGFMAPGTVLHDAAPGDVGLDPDRIDALTTDAASFTRPAPGEEHPLYASSVVLAAHAGAVVAEDAAGWSLRYADGEGTPLPADERIRASTDTIYDLASVSKLFTTIVVLQQVEAGRIELDAPVADYLPAFAANGKQDITVRQLLTHTSGLVPWIPLWSNWATVQERIDAVMNTTPRTEPGTAYDYSDLNMITAGLVAEEVTGRGLDELVRDGITEPLGMVDTGYNPSPDELSRIAATEYQASPDRGMVHGEVHDENAWSLGGVAGHAGVFGTARDLARLAQAILNGGVYDGARILEKATVETMLTNENTEFPGDAHGLGFELDQRWYMDALTAPSTAGHTGYTGTSMVIDPQSRSFVILLTNRVHPSRNWGSVNPARRAVAHHLAYSMAVPPASGSTAWAAHDTGSTTSTLDLPVQLRDDSTLTFDLFADTESTDPFRLEISTDGGATWDPVPFTARRGGSSITAGDGVVSGYHDRRWWRARADLPDVTGSATLRWRYGTDPLYTGRGVVVDGVRVHTRGLPTFHGEQHPERFDAKGWTLTSR</sequence>
<dbReference type="GO" id="GO:0016787">
    <property type="term" value="F:hydrolase activity"/>
    <property type="evidence" value="ECO:0007669"/>
    <property type="project" value="UniProtKB-KW"/>
</dbReference>
<feature type="domain" description="Beta-lactamase-related" evidence="3">
    <location>
        <begin position="91"/>
        <end position="419"/>
    </location>
</feature>
<dbReference type="OrthoDB" id="9809635at2"/>
<dbReference type="RefSeq" id="WP_106539363.1">
    <property type="nucleotide sequence ID" value="NZ_ML142904.1"/>
</dbReference>
<dbReference type="AlphaFoldDB" id="A0A2P8DJY3"/>
<keyword evidence="2" id="KW-0732">Signal</keyword>
<comment type="caution">
    <text evidence="4">The sequence shown here is derived from an EMBL/GenBank/DDBJ whole genome shotgun (WGS) entry which is preliminary data.</text>
</comment>
<dbReference type="InterPro" id="IPR012338">
    <property type="entry name" value="Beta-lactam/transpept-like"/>
</dbReference>
<feature type="signal peptide" evidence="2">
    <location>
        <begin position="1"/>
        <end position="27"/>
    </location>
</feature>
<organism evidence="4 5">
    <name type="scientific">Haloactinopolyspora alba</name>
    <dbReference type="NCBI Taxonomy" id="648780"/>
    <lineage>
        <taxon>Bacteria</taxon>
        <taxon>Bacillati</taxon>
        <taxon>Actinomycetota</taxon>
        <taxon>Actinomycetes</taxon>
        <taxon>Jiangellales</taxon>
        <taxon>Jiangellaceae</taxon>
        <taxon>Haloactinopolyspora</taxon>
    </lineage>
</organism>
<evidence type="ECO:0000313" key="4">
    <source>
        <dbReference type="EMBL" id="PSK97535.1"/>
    </source>
</evidence>
<keyword evidence="1" id="KW-0378">Hydrolase</keyword>
<dbReference type="Pfam" id="PF00144">
    <property type="entry name" value="Beta-lactamase"/>
    <property type="match status" value="1"/>
</dbReference>
<evidence type="ECO:0000259" key="3">
    <source>
        <dbReference type="Pfam" id="PF00144"/>
    </source>
</evidence>
<gene>
    <name evidence="4" type="ORF">CLV30_12227</name>
</gene>